<evidence type="ECO:0000313" key="2">
    <source>
        <dbReference type="EMBL" id="KAF7291623.1"/>
    </source>
</evidence>
<reference evidence="2" key="1">
    <citation type="submission" date="2020-05" db="EMBL/GenBank/DDBJ databases">
        <title>Mycena genomes resolve the evolution of fungal bioluminescence.</title>
        <authorList>
            <person name="Tsai I.J."/>
        </authorList>
    </citation>
    <scope>NUCLEOTIDE SEQUENCE</scope>
    <source>
        <strain evidence="2">110903Hualien_Pintung</strain>
    </source>
</reference>
<dbReference type="EMBL" id="JACAZE010000024">
    <property type="protein sequence ID" value="KAF7291623.1"/>
    <property type="molecule type" value="Genomic_DNA"/>
</dbReference>
<name>A0A8H6S3F4_MYCCL</name>
<organism evidence="2 3">
    <name type="scientific">Mycena chlorophos</name>
    <name type="common">Agaric fungus</name>
    <name type="synonym">Agaricus chlorophos</name>
    <dbReference type="NCBI Taxonomy" id="658473"/>
    <lineage>
        <taxon>Eukaryota</taxon>
        <taxon>Fungi</taxon>
        <taxon>Dikarya</taxon>
        <taxon>Basidiomycota</taxon>
        <taxon>Agaricomycotina</taxon>
        <taxon>Agaricomycetes</taxon>
        <taxon>Agaricomycetidae</taxon>
        <taxon>Agaricales</taxon>
        <taxon>Marasmiineae</taxon>
        <taxon>Mycenaceae</taxon>
        <taxon>Mycena</taxon>
    </lineage>
</organism>
<sequence>MRDLSVTSGVPFLTMPHSESAQLELRILRHVFNGSPSPPPSDAIALPTPSASTLQLPSPTFTEAFLPLLKGQINHFEFYAGDERASWLVGIAHDICDPISKTGILRVWTEDGWRSVSHSEDLVPSVYVYDVPDGRTVSLSQYCEYWGRSETSTVLRHAAKLRAQTRDGRCWITRAEGPCRNSRIFPKRMGDALARQIYAIFCGSSAPPMLSIEDERCTITLLVTMHEFFRRHELGLRLVDSSGSTPQYRVHSFLPQEFDPESWTVTLGGVVRSQPRPAPDGSAENLPRLHGYSASPPSQDQGTAPPGMLQWHYLQCVLKMFGTESYRDLVTMVFPPHSMRIWADSESSDDELDEDWPSAPLDLVRMAQQEEQVKREQIDWWIGEI</sequence>
<accession>A0A8H6S3F4</accession>
<evidence type="ECO:0000256" key="1">
    <source>
        <dbReference type="SAM" id="MobiDB-lite"/>
    </source>
</evidence>
<dbReference type="Proteomes" id="UP000613580">
    <property type="component" value="Unassembled WGS sequence"/>
</dbReference>
<proteinExistence type="predicted"/>
<dbReference type="AlphaFoldDB" id="A0A8H6S3F4"/>
<comment type="caution">
    <text evidence="2">The sequence shown here is derived from an EMBL/GenBank/DDBJ whole genome shotgun (WGS) entry which is preliminary data.</text>
</comment>
<dbReference type="OrthoDB" id="3141919at2759"/>
<feature type="region of interest" description="Disordered" evidence="1">
    <location>
        <begin position="271"/>
        <end position="305"/>
    </location>
</feature>
<keyword evidence="3" id="KW-1185">Reference proteome</keyword>
<gene>
    <name evidence="2" type="ORF">HMN09_01253500</name>
</gene>
<evidence type="ECO:0000313" key="3">
    <source>
        <dbReference type="Proteomes" id="UP000613580"/>
    </source>
</evidence>
<protein>
    <submittedName>
        <fullName evidence="2">Uncharacterized protein</fullName>
    </submittedName>
</protein>